<keyword evidence="2" id="KW-1185">Reference proteome</keyword>
<dbReference type="EMBL" id="CP069450">
    <property type="protein sequence ID" value="QRO50694.1"/>
    <property type="molecule type" value="Genomic_DNA"/>
</dbReference>
<evidence type="ECO:0000313" key="1">
    <source>
        <dbReference type="EMBL" id="QRO50694.1"/>
    </source>
</evidence>
<dbReference type="GeneID" id="93096478"/>
<name>A0ABX7H753_9BACT</name>
<accession>A0ABX7H753</accession>
<gene>
    <name evidence="1" type="ORF">I6J59_03425</name>
</gene>
<sequence length="189" mass="21053">MMNSNVAEQNVSRETSSNKVARKPKDAFCIVNEKYRNILSKQVQKENIDVKKMVFEEALKQVDSITKNNYLSALRDIVLNRLISNVKFCKDCIDLSLNPFAAAQNIAMSGKKQVEKVLSFGIESVYKADDIAFLNDELFSEGEMAKARFSSVSTSPSESQLNEASKLIDAVKQVLVIMNGSNSERTQSA</sequence>
<dbReference type="RefSeq" id="WP_027202326.1">
    <property type="nucleotide sequence ID" value="NZ_CAJUBB010000001.1"/>
</dbReference>
<organism evidence="1 2">
    <name type="scientific">Butyricimonas virosa</name>
    <dbReference type="NCBI Taxonomy" id="544645"/>
    <lineage>
        <taxon>Bacteria</taxon>
        <taxon>Pseudomonadati</taxon>
        <taxon>Bacteroidota</taxon>
        <taxon>Bacteroidia</taxon>
        <taxon>Bacteroidales</taxon>
        <taxon>Odoribacteraceae</taxon>
        <taxon>Butyricimonas</taxon>
    </lineage>
</organism>
<proteinExistence type="predicted"/>
<protein>
    <submittedName>
        <fullName evidence="1">Uncharacterized protein</fullName>
    </submittedName>
</protein>
<evidence type="ECO:0000313" key="2">
    <source>
        <dbReference type="Proteomes" id="UP000654720"/>
    </source>
</evidence>
<reference evidence="1 2" key="1">
    <citation type="submission" date="2021-02" db="EMBL/GenBank/DDBJ databases">
        <title>FDA dAtabase for Regulatory Grade micrObial Sequences (FDA-ARGOS): Supporting development and validation of Infectious Disease Dx tests.</title>
        <authorList>
            <person name="Carlson P."/>
            <person name="Fischbach M."/>
            <person name="Hastie J."/>
            <person name="Bilen M."/>
            <person name="Cheng A."/>
            <person name="Tallon L."/>
            <person name="Sadzewicz L."/>
            <person name="Zhao X."/>
            <person name="Boylan J."/>
            <person name="Ott S."/>
            <person name="Bowen H."/>
            <person name="Vavikolanu K."/>
            <person name="Mehta A."/>
            <person name="Aluvathingal J."/>
            <person name="Nadendla S."/>
            <person name="Yan Y."/>
            <person name="Sichtig H."/>
        </authorList>
    </citation>
    <scope>NUCLEOTIDE SEQUENCE [LARGE SCALE GENOMIC DNA]</scope>
    <source>
        <strain evidence="1 2">FDAARGOS_1229</strain>
    </source>
</reference>
<dbReference type="Proteomes" id="UP000654720">
    <property type="component" value="Chromosome"/>
</dbReference>